<reference evidence="2 3" key="1">
    <citation type="journal article" date="2024" name="J Genomics">
        <title>Draft genome sequencing and assembly of Favolaschia claudopus CIRM-BRFM 2984 isolated from oak limbs.</title>
        <authorList>
            <person name="Navarro D."/>
            <person name="Drula E."/>
            <person name="Chaduli D."/>
            <person name="Cazenave R."/>
            <person name="Ahrendt S."/>
            <person name="Wang J."/>
            <person name="Lipzen A."/>
            <person name="Daum C."/>
            <person name="Barry K."/>
            <person name="Grigoriev I.V."/>
            <person name="Favel A."/>
            <person name="Rosso M.N."/>
            <person name="Martin F."/>
        </authorList>
    </citation>
    <scope>NUCLEOTIDE SEQUENCE [LARGE SCALE GENOMIC DNA]</scope>
    <source>
        <strain evidence="2 3">CIRM-BRFM 2984</strain>
    </source>
</reference>
<dbReference type="Proteomes" id="UP001362999">
    <property type="component" value="Unassembled WGS sequence"/>
</dbReference>
<sequence length="220" mass="23981">MASMENPQPVRPEPTTERHFHLVRTLLEAIGINVLGDTATAAELALALQIILEPTVLQDWDEIKSESSSLFSKAAIATFLAGVQSQIIALSYLDNGSHIAVATNALGFAGVLLDVSSAFFGLGASVALQRHTTIIDNELSAIDEAGPRGLATTQNILHLGYVPDAFNLRTRIDTKILARMRILHREHQSRGTEGQNSPTNDPPLLEACRGHGNRFRERWQ</sequence>
<protein>
    <submittedName>
        <fullName evidence="2">Uncharacterized protein</fullName>
    </submittedName>
</protein>
<accession>A0AAV9Z2X5</accession>
<comment type="caution">
    <text evidence="2">The sequence shown here is derived from an EMBL/GenBank/DDBJ whole genome shotgun (WGS) entry which is preliminary data.</text>
</comment>
<keyword evidence="3" id="KW-1185">Reference proteome</keyword>
<dbReference type="AlphaFoldDB" id="A0AAV9Z2X5"/>
<evidence type="ECO:0000313" key="2">
    <source>
        <dbReference type="EMBL" id="KAK6969316.1"/>
    </source>
</evidence>
<organism evidence="2 3">
    <name type="scientific">Favolaschia claudopus</name>
    <dbReference type="NCBI Taxonomy" id="2862362"/>
    <lineage>
        <taxon>Eukaryota</taxon>
        <taxon>Fungi</taxon>
        <taxon>Dikarya</taxon>
        <taxon>Basidiomycota</taxon>
        <taxon>Agaricomycotina</taxon>
        <taxon>Agaricomycetes</taxon>
        <taxon>Agaricomycetidae</taxon>
        <taxon>Agaricales</taxon>
        <taxon>Marasmiineae</taxon>
        <taxon>Mycenaceae</taxon>
        <taxon>Favolaschia</taxon>
    </lineage>
</organism>
<evidence type="ECO:0000313" key="3">
    <source>
        <dbReference type="Proteomes" id="UP001362999"/>
    </source>
</evidence>
<dbReference type="EMBL" id="JAWWNJ010000227">
    <property type="protein sequence ID" value="KAK6969316.1"/>
    <property type="molecule type" value="Genomic_DNA"/>
</dbReference>
<feature type="region of interest" description="Disordered" evidence="1">
    <location>
        <begin position="187"/>
        <end position="220"/>
    </location>
</feature>
<proteinExistence type="predicted"/>
<evidence type="ECO:0000256" key="1">
    <source>
        <dbReference type="SAM" id="MobiDB-lite"/>
    </source>
</evidence>
<gene>
    <name evidence="2" type="ORF">R3P38DRAFT_765641</name>
</gene>
<name>A0AAV9Z2X5_9AGAR</name>